<keyword evidence="2" id="KW-1185">Reference proteome</keyword>
<dbReference type="Gene3D" id="3.90.1150.10">
    <property type="entry name" value="Aspartate Aminotransferase, domain 1"/>
    <property type="match status" value="1"/>
</dbReference>
<dbReference type="InterPro" id="IPR015424">
    <property type="entry name" value="PyrdxlP-dep_Trfase"/>
</dbReference>
<evidence type="ECO:0000313" key="2">
    <source>
        <dbReference type="Proteomes" id="UP001501474"/>
    </source>
</evidence>
<dbReference type="EMBL" id="BAAART010000072">
    <property type="protein sequence ID" value="GAA2237320.1"/>
    <property type="molecule type" value="Genomic_DNA"/>
</dbReference>
<gene>
    <name evidence="1" type="ORF">GCM10010104_35280</name>
</gene>
<protein>
    <recommendedName>
        <fullName evidence="3">Aromatic-L-amino-acid decarboxylase</fullName>
    </recommendedName>
</protein>
<evidence type="ECO:0008006" key="3">
    <source>
        <dbReference type="Google" id="ProtNLM"/>
    </source>
</evidence>
<sequence>MDRCCSLARRFADGLTAAGFDVVNDVTLNQVLVGFGDDSRTDRVVQAVQDDGTCWMGATTWRGRRLMRISVSGHSTTEADVDRSIAATVRLARAS</sequence>
<dbReference type="SUPFAM" id="SSF53383">
    <property type="entry name" value="PLP-dependent transferases"/>
    <property type="match status" value="1"/>
</dbReference>
<name>A0ABP5QL61_9ACTN</name>
<dbReference type="InterPro" id="IPR015422">
    <property type="entry name" value="PyrdxlP-dep_Trfase_small"/>
</dbReference>
<evidence type="ECO:0000313" key="1">
    <source>
        <dbReference type="EMBL" id="GAA2237320.1"/>
    </source>
</evidence>
<accession>A0ABP5QL61</accession>
<dbReference type="Proteomes" id="UP001501474">
    <property type="component" value="Unassembled WGS sequence"/>
</dbReference>
<proteinExistence type="predicted"/>
<reference evidence="2" key="1">
    <citation type="journal article" date="2019" name="Int. J. Syst. Evol. Microbiol.">
        <title>The Global Catalogue of Microorganisms (GCM) 10K type strain sequencing project: providing services to taxonomists for standard genome sequencing and annotation.</title>
        <authorList>
            <consortium name="The Broad Institute Genomics Platform"/>
            <consortium name="The Broad Institute Genome Sequencing Center for Infectious Disease"/>
            <person name="Wu L."/>
            <person name="Ma J."/>
        </authorList>
    </citation>
    <scope>NUCLEOTIDE SEQUENCE [LARGE SCALE GENOMIC DNA]</scope>
    <source>
        <strain evidence="2">JCM 3053</strain>
    </source>
</reference>
<organism evidence="1 2">
    <name type="scientific">Streptomyces indiaensis</name>
    <dbReference type="NCBI Taxonomy" id="284033"/>
    <lineage>
        <taxon>Bacteria</taxon>
        <taxon>Bacillati</taxon>
        <taxon>Actinomycetota</taxon>
        <taxon>Actinomycetes</taxon>
        <taxon>Kitasatosporales</taxon>
        <taxon>Streptomycetaceae</taxon>
        <taxon>Streptomyces</taxon>
    </lineage>
</organism>
<comment type="caution">
    <text evidence="1">The sequence shown here is derived from an EMBL/GenBank/DDBJ whole genome shotgun (WGS) entry which is preliminary data.</text>
</comment>